<name>A0ACB8RBM9_9AGAM</name>
<reference evidence="1" key="2">
    <citation type="journal article" date="2022" name="New Phytol.">
        <title>Evolutionary transition to the ectomycorrhizal habit in the genomes of a hyperdiverse lineage of mushroom-forming fungi.</title>
        <authorList>
            <person name="Looney B."/>
            <person name="Miyauchi S."/>
            <person name="Morin E."/>
            <person name="Drula E."/>
            <person name="Courty P.E."/>
            <person name="Kohler A."/>
            <person name="Kuo A."/>
            <person name="LaButti K."/>
            <person name="Pangilinan J."/>
            <person name="Lipzen A."/>
            <person name="Riley R."/>
            <person name="Andreopoulos W."/>
            <person name="He G."/>
            <person name="Johnson J."/>
            <person name="Nolan M."/>
            <person name="Tritt A."/>
            <person name="Barry K.W."/>
            <person name="Grigoriev I.V."/>
            <person name="Nagy L.G."/>
            <person name="Hibbett D."/>
            <person name="Henrissat B."/>
            <person name="Matheny P.B."/>
            <person name="Labbe J."/>
            <person name="Martin F.M."/>
        </authorList>
    </citation>
    <scope>NUCLEOTIDE SEQUENCE</scope>
    <source>
        <strain evidence="1">FP105234-sp</strain>
    </source>
</reference>
<comment type="caution">
    <text evidence="1">The sequence shown here is derived from an EMBL/GenBank/DDBJ whole genome shotgun (WGS) entry which is preliminary data.</text>
</comment>
<sequence length="206" mass="23261">MGSSHLVAVQSIIAYQRAARAPVFRRASGVPLISQGTVDPAIYICTVDVLLEKTGQFLSSYTACQLGALRKRRSIERLINSRHTRVGSKVENGKWTSFEMVVLQRRGSRPISPFKIQSCRRVVRIWLRSARNNDGSPSINRYARALICVHACRNCEAYLYWDRHQMAPCPCGSEKRCSLSYRYPSPAVHTVMRRTTVFCAKVSHGD</sequence>
<proteinExistence type="predicted"/>
<reference evidence="1" key="1">
    <citation type="submission" date="2021-02" db="EMBL/GenBank/DDBJ databases">
        <authorList>
            <consortium name="DOE Joint Genome Institute"/>
            <person name="Ahrendt S."/>
            <person name="Looney B.P."/>
            <person name="Miyauchi S."/>
            <person name="Morin E."/>
            <person name="Drula E."/>
            <person name="Courty P.E."/>
            <person name="Chicoki N."/>
            <person name="Fauchery L."/>
            <person name="Kohler A."/>
            <person name="Kuo A."/>
            <person name="Labutti K."/>
            <person name="Pangilinan J."/>
            <person name="Lipzen A."/>
            <person name="Riley R."/>
            <person name="Andreopoulos W."/>
            <person name="He G."/>
            <person name="Johnson J."/>
            <person name="Barry K.W."/>
            <person name="Grigoriev I.V."/>
            <person name="Nagy L."/>
            <person name="Hibbett D."/>
            <person name="Henrissat B."/>
            <person name="Matheny P.B."/>
            <person name="Labbe J."/>
            <person name="Martin F."/>
        </authorList>
    </citation>
    <scope>NUCLEOTIDE SEQUENCE</scope>
    <source>
        <strain evidence="1">FP105234-sp</strain>
    </source>
</reference>
<accession>A0ACB8RBM9</accession>
<dbReference type="Proteomes" id="UP000814033">
    <property type="component" value="Unassembled WGS sequence"/>
</dbReference>
<gene>
    <name evidence="1" type="ORF">FA95DRAFT_714340</name>
</gene>
<protein>
    <submittedName>
        <fullName evidence="1">Uncharacterized protein</fullName>
    </submittedName>
</protein>
<evidence type="ECO:0000313" key="2">
    <source>
        <dbReference type="Proteomes" id="UP000814033"/>
    </source>
</evidence>
<keyword evidence="2" id="KW-1185">Reference proteome</keyword>
<organism evidence="1 2">
    <name type="scientific">Auriscalpium vulgare</name>
    <dbReference type="NCBI Taxonomy" id="40419"/>
    <lineage>
        <taxon>Eukaryota</taxon>
        <taxon>Fungi</taxon>
        <taxon>Dikarya</taxon>
        <taxon>Basidiomycota</taxon>
        <taxon>Agaricomycotina</taxon>
        <taxon>Agaricomycetes</taxon>
        <taxon>Russulales</taxon>
        <taxon>Auriscalpiaceae</taxon>
        <taxon>Auriscalpium</taxon>
    </lineage>
</organism>
<evidence type="ECO:0000313" key="1">
    <source>
        <dbReference type="EMBL" id="KAI0041262.1"/>
    </source>
</evidence>
<dbReference type="EMBL" id="MU276134">
    <property type="protein sequence ID" value="KAI0041262.1"/>
    <property type="molecule type" value="Genomic_DNA"/>
</dbReference>